<dbReference type="GO" id="GO:0006099">
    <property type="term" value="P:tricarboxylic acid cycle"/>
    <property type="evidence" value="ECO:0007669"/>
    <property type="project" value="TreeGrafter"/>
</dbReference>
<evidence type="ECO:0000256" key="3">
    <source>
        <dbReference type="ARBA" id="ARBA00007769"/>
    </source>
</evidence>
<gene>
    <name evidence="15" type="ORF">MSBRW_0747</name>
</gene>
<evidence type="ECO:0000256" key="12">
    <source>
        <dbReference type="ARBA" id="ARBA00023211"/>
    </source>
</evidence>
<dbReference type="GO" id="GO:0051287">
    <property type="term" value="F:NAD binding"/>
    <property type="evidence" value="ECO:0007669"/>
    <property type="project" value="InterPro"/>
</dbReference>
<dbReference type="GeneID" id="24822178"/>
<dbReference type="Pfam" id="PF00180">
    <property type="entry name" value="Iso_dh"/>
    <property type="match status" value="1"/>
</dbReference>
<evidence type="ECO:0000256" key="8">
    <source>
        <dbReference type="ARBA" id="ARBA00022723"/>
    </source>
</evidence>
<keyword evidence="9" id="KW-0460">Magnesium</keyword>
<evidence type="ECO:0000313" key="16">
    <source>
        <dbReference type="Proteomes" id="UP000033038"/>
    </source>
</evidence>
<reference evidence="15 16" key="1">
    <citation type="submission" date="2014-07" db="EMBL/GenBank/DDBJ databases">
        <title>Methanogenic archaea and the global carbon cycle.</title>
        <authorList>
            <person name="Henriksen J.R."/>
            <person name="Luke J."/>
            <person name="Reinhart S."/>
            <person name="Benedict M.N."/>
            <person name="Youngblut N.D."/>
            <person name="Metcalf M.E."/>
            <person name="Whitaker R.J."/>
            <person name="Metcalf W.W."/>
        </authorList>
    </citation>
    <scope>NUCLEOTIDE SEQUENCE [LARGE SCALE GENOMIC DNA]</scope>
    <source>
        <strain evidence="15 16">Wiesmoor</strain>
    </source>
</reference>
<dbReference type="KEGG" id="mbw:MSBRW_0747"/>
<dbReference type="GO" id="GO:0003862">
    <property type="term" value="F:3-isopropylmalate dehydrogenase activity"/>
    <property type="evidence" value="ECO:0007669"/>
    <property type="project" value="UniProtKB-EC"/>
</dbReference>
<dbReference type="AlphaFoldDB" id="A0A0E3QJ47"/>
<evidence type="ECO:0000256" key="2">
    <source>
        <dbReference type="ARBA" id="ARBA00001946"/>
    </source>
</evidence>
<comment type="cofactor">
    <cofactor evidence="1">
        <name>Mn(2+)</name>
        <dbReference type="ChEBI" id="CHEBI:29035"/>
    </cofactor>
</comment>
<keyword evidence="7" id="KW-0028">Amino-acid biosynthesis</keyword>
<sequence length="338" mass="37125">MRLAVIEGDGIGREIIPAAVKVLDAFGLEFEKVPLELGYTRWERTGTAISNNDLETIKGCDAVLFGAITTVPDPNYKSVLLTIRKELDLYANVRPVKPLPGITGVTGRNDFDFIIVRENTEGLYSGIEEIGPELSWTKRVVTRKGSERIAEYACKLAKKRKNKLTIVHKSNVLKSDKLFLDVCRQTASANGVEYEDMLVDSMAYNLIMRPERYDIVVTTNLFGDILSDMCAALVGSLGLVPSANIGEKYAFFEPVHGSAPDIAGKGIANPLAAILCVKMLLEWMGEPRSQIIDEAIAYVLQKKIITPDLGGTASTMEVGNAVAEYVLSNIQDRRSPPW</sequence>
<evidence type="ECO:0000256" key="1">
    <source>
        <dbReference type="ARBA" id="ARBA00001936"/>
    </source>
</evidence>
<dbReference type="PROSITE" id="PS00470">
    <property type="entry name" value="IDH_IMDH"/>
    <property type="match status" value="1"/>
</dbReference>
<keyword evidence="10" id="KW-0560">Oxidoreductase</keyword>
<comment type="similarity">
    <text evidence="3">Belongs to the isocitrate and isopropylmalate dehydrogenases family.</text>
</comment>
<protein>
    <recommendedName>
        <fullName evidence="5">3-isopropylmalate dehydrogenase</fullName>
        <ecNumber evidence="5">1.1.1.85</ecNumber>
    </recommendedName>
</protein>
<evidence type="ECO:0000256" key="7">
    <source>
        <dbReference type="ARBA" id="ARBA00022605"/>
    </source>
</evidence>
<evidence type="ECO:0000259" key="14">
    <source>
        <dbReference type="SMART" id="SM01329"/>
    </source>
</evidence>
<evidence type="ECO:0000256" key="5">
    <source>
        <dbReference type="ARBA" id="ARBA00013101"/>
    </source>
</evidence>
<dbReference type="Proteomes" id="UP000033038">
    <property type="component" value="Chromosome"/>
</dbReference>
<keyword evidence="11" id="KW-0520">NAD</keyword>
<keyword evidence="6" id="KW-0432">Leucine biosynthesis</keyword>
<evidence type="ECO:0000256" key="4">
    <source>
        <dbReference type="ARBA" id="ARBA00011738"/>
    </source>
</evidence>
<dbReference type="HOGENOM" id="CLU_031953_0_1_2"/>
<evidence type="ECO:0000256" key="9">
    <source>
        <dbReference type="ARBA" id="ARBA00022842"/>
    </source>
</evidence>
<dbReference type="SMART" id="SM01329">
    <property type="entry name" value="Iso_dh"/>
    <property type="match status" value="1"/>
</dbReference>
<name>A0A0E3QJ47_METBA</name>
<organism evidence="15 16">
    <name type="scientific">Methanosarcina barkeri str. Wiesmoor</name>
    <dbReference type="NCBI Taxonomy" id="1434109"/>
    <lineage>
        <taxon>Archaea</taxon>
        <taxon>Methanobacteriati</taxon>
        <taxon>Methanobacteriota</taxon>
        <taxon>Stenosarchaea group</taxon>
        <taxon>Methanomicrobia</taxon>
        <taxon>Methanosarcinales</taxon>
        <taxon>Methanosarcinaceae</taxon>
        <taxon>Methanosarcina</taxon>
    </lineage>
</organism>
<accession>A0A0E3QJ47</accession>
<dbReference type="InterPro" id="IPR024084">
    <property type="entry name" value="IsoPropMal-DH-like_dom"/>
</dbReference>
<evidence type="ECO:0000313" key="15">
    <source>
        <dbReference type="EMBL" id="AKB50000.1"/>
    </source>
</evidence>
<keyword evidence="12" id="KW-0464">Manganese</keyword>
<evidence type="ECO:0000256" key="11">
    <source>
        <dbReference type="ARBA" id="ARBA00023027"/>
    </source>
</evidence>
<keyword evidence="8" id="KW-0479">Metal-binding</keyword>
<dbReference type="PANTHER" id="PTHR11835">
    <property type="entry name" value="DECARBOXYLATING DEHYDROGENASES-ISOCITRATE, ISOPROPYLMALATE, TARTRATE"/>
    <property type="match status" value="1"/>
</dbReference>
<dbReference type="GO" id="GO:0009098">
    <property type="term" value="P:L-leucine biosynthetic process"/>
    <property type="evidence" value="ECO:0007669"/>
    <property type="project" value="UniProtKB-KW"/>
</dbReference>
<dbReference type="GO" id="GO:0004449">
    <property type="term" value="F:isocitrate dehydrogenase (NAD+) activity"/>
    <property type="evidence" value="ECO:0007669"/>
    <property type="project" value="TreeGrafter"/>
</dbReference>
<dbReference type="EC" id="1.1.1.85" evidence="5"/>
<keyword evidence="13" id="KW-0100">Branched-chain amino acid biosynthesis</keyword>
<evidence type="ECO:0000256" key="10">
    <source>
        <dbReference type="ARBA" id="ARBA00023002"/>
    </source>
</evidence>
<dbReference type="EMBL" id="CP009526">
    <property type="protein sequence ID" value="AKB50000.1"/>
    <property type="molecule type" value="Genomic_DNA"/>
</dbReference>
<dbReference type="GO" id="GO:0000287">
    <property type="term" value="F:magnesium ion binding"/>
    <property type="evidence" value="ECO:0007669"/>
    <property type="project" value="InterPro"/>
</dbReference>
<dbReference type="Gene3D" id="3.40.718.10">
    <property type="entry name" value="Isopropylmalate Dehydrogenase"/>
    <property type="match status" value="1"/>
</dbReference>
<dbReference type="InterPro" id="IPR011828">
    <property type="entry name" value="LEU3_arc"/>
</dbReference>
<comment type="cofactor">
    <cofactor evidence="2">
        <name>Mg(2+)</name>
        <dbReference type="ChEBI" id="CHEBI:18420"/>
    </cofactor>
</comment>
<dbReference type="SUPFAM" id="SSF53659">
    <property type="entry name" value="Isocitrate/Isopropylmalate dehydrogenase-like"/>
    <property type="match status" value="1"/>
</dbReference>
<dbReference type="GO" id="GO:0006102">
    <property type="term" value="P:isocitrate metabolic process"/>
    <property type="evidence" value="ECO:0007669"/>
    <property type="project" value="TreeGrafter"/>
</dbReference>
<evidence type="ECO:0000256" key="6">
    <source>
        <dbReference type="ARBA" id="ARBA00022430"/>
    </source>
</evidence>
<dbReference type="RefSeq" id="WP_011305287.1">
    <property type="nucleotide sequence ID" value="NZ_CP009526.1"/>
</dbReference>
<dbReference type="PATRIC" id="fig|1434109.4.peg.916"/>
<dbReference type="PANTHER" id="PTHR11835:SF34">
    <property type="entry name" value="ISOCITRATE DEHYDROGENASE [NAD] SUBUNIT ALPHA, MITOCHONDRIAL"/>
    <property type="match status" value="1"/>
</dbReference>
<dbReference type="NCBIfam" id="TIGR02088">
    <property type="entry name" value="LEU3_arch"/>
    <property type="match status" value="1"/>
</dbReference>
<dbReference type="FunFam" id="3.40.718.10:FF:000006">
    <property type="entry name" value="3-isopropylmalate dehydrogenase"/>
    <property type="match status" value="1"/>
</dbReference>
<proteinExistence type="inferred from homology"/>
<comment type="subunit">
    <text evidence="4">Homodimer.</text>
</comment>
<feature type="domain" description="Isopropylmalate dehydrogenase-like" evidence="14">
    <location>
        <begin position="2"/>
        <end position="322"/>
    </location>
</feature>
<evidence type="ECO:0000256" key="13">
    <source>
        <dbReference type="ARBA" id="ARBA00023304"/>
    </source>
</evidence>
<dbReference type="InterPro" id="IPR019818">
    <property type="entry name" value="IsoCit/isopropylmalate_DH_CS"/>
</dbReference>